<evidence type="ECO:0000313" key="1">
    <source>
        <dbReference type="EMBL" id="TGY62964.1"/>
    </source>
</evidence>
<dbReference type="Pfam" id="PF16280">
    <property type="entry name" value="DUF4928"/>
    <property type="match status" value="1"/>
</dbReference>
<name>A0A4S2F6L1_9ACTN</name>
<protein>
    <submittedName>
        <fullName evidence="1">DUF4928 domain-containing protein</fullName>
    </submittedName>
</protein>
<evidence type="ECO:0000313" key="2">
    <source>
        <dbReference type="Proteomes" id="UP000310263"/>
    </source>
</evidence>
<sequence>MSLNDKTKSELDRFKSEQNVSTKGSLSVVLQLTRILEEKGLPADPEEFKTGKQGQVAGLGGGNLRKILAEHGISRQLSAEGGRTSRGSMSLMLSYVGMLNQLAERENVDLEAVEGYWVDEVRAFFRGKPFTLSADARLSLSSSFDELFEQAKRRQKENPGTQYLGTVLQHLVAAKLLLVLPEGAVEIHGASVADGPTGREGDFVIGNMAIHRTTAPASLLMKKCKANLRDGLRPIIVTIRDRVQTAWSLAEDEGLDSRIEVWDIQQFLATNAYERGLFSNGSVEDVVSEVIDGYNVIIDTVESDPSLKIRFDKNL</sequence>
<dbReference type="AlphaFoldDB" id="A0A4S2F6L1"/>
<gene>
    <name evidence="1" type="ORF">E5334_00100</name>
</gene>
<comment type="caution">
    <text evidence="1">The sequence shown here is derived from an EMBL/GenBank/DDBJ whole genome shotgun (WGS) entry which is preliminary data.</text>
</comment>
<dbReference type="InterPro" id="IPR032564">
    <property type="entry name" value="DUF4928"/>
</dbReference>
<proteinExistence type="predicted"/>
<accession>A0A4S2F6L1</accession>
<keyword evidence="2" id="KW-1185">Reference proteome</keyword>
<dbReference type="RefSeq" id="WP_136011592.1">
    <property type="nucleotide sequence ID" value="NZ_SRYE01000001.1"/>
</dbReference>
<organism evidence="1 2">
    <name type="scientific">Muricaecibacterium torontonense</name>
    <dbReference type="NCBI Taxonomy" id="3032871"/>
    <lineage>
        <taxon>Bacteria</taxon>
        <taxon>Bacillati</taxon>
        <taxon>Actinomycetota</taxon>
        <taxon>Coriobacteriia</taxon>
        <taxon>Coriobacteriales</taxon>
        <taxon>Atopobiaceae</taxon>
        <taxon>Muricaecibacterium</taxon>
    </lineage>
</organism>
<reference evidence="1 2" key="1">
    <citation type="submission" date="2019-04" db="EMBL/GenBank/DDBJ databases">
        <title>Microbes associate with the intestines of laboratory mice.</title>
        <authorList>
            <person name="Navarre W."/>
            <person name="Wong E."/>
            <person name="Huang K."/>
            <person name="Tropini C."/>
            <person name="Ng K."/>
            <person name="Yu B."/>
        </authorList>
    </citation>
    <scope>NUCLEOTIDE SEQUENCE [LARGE SCALE GENOMIC DNA]</scope>
    <source>
        <strain evidence="1 2">NM07_P-09</strain>
    </source>
</reference>
<dbReference type="OrthoDB" id="4351134at2"/>
<dbReference type="EMBL" id="SRYE01000001">
    <property type="protein sequence ID" value="TGY62964.1"/>
    <property type="molecule type" value="Genomic_DNA"/>
</dbReference>
<dbReference type="Proteomes" id="UP000310263">
    <property type="component" value="Unassembled WGS sequence"/>
</dbReference>